<dbReference type="EMBL" id="BK016027">
    <property type="protein sequence ID" value="DAF90366.1"/>
    <property type="molecule type" value="Genomic_DNA"/>
</dbReference>
<organism evidence="1">
    <name type="scientific">Podoviridae sp. ctngc57</name>
    <dbReference type="NCBI Taxonomy" id="2825275"/>
    <lineage>
        <taxon>Viruses</taxon>
        <taxon>Duplodnaviria</taxon>
        <taxon>Heunggongvirae</taxon>
        <taxon>Uroviricota</taxon>
        <taxon>Caudoviricetes</taxon>
    </lineage>
</organism>
<name>A0A8S5U7K6_9CAUD</name>
<accession>A0A8S5U7K6</accession>
<reference evidence="1" key="1">
    <citation type="journal article" date="2021" name="Proc. Natl. Acad. Sci. U.S.A.">
        <title>A Catalog of Tens of Thousands of Viruses from Human Metagenomes Reveals Hidden Associations with Chronic Diseases.</title>
        <authorList>
            <person name="Tisza M.J."/>
            <person name="Buck C.B."/>
        </authorList>
    </citation>
    <scope>NUCLEOTIDE SEQUENCE</scope>
    <source>
        <strain evidence="1">Ctngc57</strain>
    </source>
</reference>
<sequence>MVILQSPPMLQGSQTQQLQDVRRYLFRLVEQLNNSLNSLTEDNLAPEAVQALGSAARSAAEQTRADLKTLIIKNANEVTQTIGKITKELESTYVAKSDFGTFEERINNAITASAEGLEMEISSTSEILNSFIATSNGYIRQGVVAKDGDVPILGIALGQDISVTGTTVDVDGKTYETIDTSKNMSVWTTNKLSFYVNGLEVAHFANNALYVNNVETQSITFVNWRVDDANGLRFRWVGGTT</sequence>
<proteinExistence type="predicted"/>
<evidence type="ECO:0000313" key="1">
    <source>
        <dbReference type="EMBL" id="DAF90366.1"/>
    </source>
</evidence>
<protein>
    <submittedName>
        <fullName evidence="1">Uncharacterized protein</fullName>
    </submittedName>
</protein>